<dbReference type="InterPro" id="IPR002884">
    <property type="entry name" value="P_dom"/>
</dbReference>
<protein>
    <submittedName>
        <fullName evidence="8">S8 family serine peptidase</fullName>
    </submittedName>
</protein>
<dbReference type="InterPro" id="IPR000209">
    <property type="entry name" value="Peptidase_S8/S53_dom"/>
</dbReference>
<dbReference type="PANTHER" id="PTHR42884:SF14">
    <property type="entry name" value="NEUROENDOCRINE CONVERTASE 1"/>
    <property type="match status" value="1"/>
</dbReference>
<accession>A0ABR8K3Q0</accession>
<feature type="active site" description="Charge relay system" evidence="5">
    <location>
        <position position="233"/>
    </location>
</feature>
<dbReference type="InterPro" id="IPR023827">
    <property type="entry name" value="Peptidase_S8_Asp-AS"/>
</dbReference>
<dbReference type="Proteomes" id="UP000637383">
    <property type="component" value="Unassembled WGS sequence"/>
</dbReference>
<dbReference type="PROSITE" id="PS00137">
    <property type="entry name" value="SUBTILASE_HIS"/>
    <property type="match status" value="1"/>
</dbReference>
<dbReference type="InterPro" id="IPR036852">
    <property type="entry name" value="Peptidase_S8/S53_dom_sf"/>
</dbReference>
<dbReference type="Gene3D" id="2.60.120.260">
    <property type="entry name" value="Galactose-binding domain-like"/>
    <property type="match status" value="1"/>
</dbReference>
<dbReference type="PROSITE" id="PS00136">
    <property type="entry name" value="SUBTILASE_ASP"/>
    <property type="match status" value="1"/>
</dbReference>
<dbReference type="InterPro" id="IPR015500">
    <property type="entry name" value="Peptidase_S8_subtilisin-rel"/>
</dbReference>
<dbReference type="PRINTS" id="PR00723">
    <property type="entry name" value="SUBTILISIN"/>
</dbReference>
<dbReference type="InterPro" id="IPR022398">
    <property type="entry name" value="Peptidase_S8_His-AS"/>
</dbReference>
<feature type="active site" description="Charge relay system" evidence="5">
    <location>
        <position position="270"/>
    </location>
</feature>
<feature type="active site" description="Charge relay system" evidence="5">
    <location>
        <position position="466"/>
    </location>
</feature>
<dbReference type="Pfam" id="PF00082">
    <property type="entry name" value="Peptidase_S8"/>
    <property type="match status" value="1"/>
</dbReference>
<evidence type="ECO:0000256" key="3">
    <source>
        <dbReference type="ARBA" id="ARBA00022801"/>
    </source>
</evidence>
<keyword evidence="4 5" id="KW-0720">Serine protease</keyword>
<keyword evidence="2 5" id="KW-0645">Protease</keyword>
<dbReference type="CDD" id="cd07498">
    <property type="entry name" value="Peptidases_S8_15"/>
    <property type="match status" value="1"/>
</dbReference>
<dbReference type="PROSITE" id="PS51892">
    <property type="entry name" value="SUBTILASE"/>
    <property type="match status" value="1"/>
</dbReference>
<keyword evidence="9" id="KW-1185">Reference proteome</keyword>
<dbReference type="SUPFAM" id="SSF49785">
    <property type="entry name" value="Galactose-binding domain-like"/>
    <property type="match status" value="1"/>
</dbReference>
<evidence type="ECO:0000313" key="9">
    <source>
        <dbReference type="Proteomes" id="UP000637383"/>
    </source>
</evidence>
<evidence type="ECO:0000256" key="4">
    <source>
        <dbReference type="ARBA" id="ARBA00022825"/>
    </source>
</evidence>
<dbReference type="Pfam" id="PF01483">
    <property type="entry name" value="P_proprotein"/>
    <property type="match status" value="1"/>
</dbReference>
<evidence type="ECO:0000256" key="6">
    <source>
        <dbReference type="RuleBase" id="RU003355"/>
    </source>
</evidence>
<evidence type="ECO:0000313" key="8">
    <source>
        <dbReference type="EMBL" id="MBD2732852.1"/>
    </source>
</evidence>
<dbReference type="PANTHER" id="PTHR42884">
    <property type="entry name" value="PROPROTEIN CONVERTASE SUBTILISIN/KEXIN-RELATED"/>
    <property type="match status" value="1"/>
</dbReference>
<evidence type="ECO:0000256" key="2">
    <source>
        <dbReference type="ARBA" id="ARBA00022670"/>
    </source>
</evidence>
<dbReference type="RefSeq" id="WP_190953624.1">
    <property type="nucleotide sequence ID" value="NZ_JACJTU010000002.1"/>
</dbReference>
<organism evidence="8 9">
    <name type="scientific">Nostoc paludosum FACHB-159</name>
    <dbReference type="NCBI Taxonomy" id="2692908"/>
    <lineage>
        <taxon>Bacteria</taxon>
        <taxon>Bacillati</taxon>
        <taxon>Cyanobacteriota</taxon>
        <taxon>Cyanophyceae</taxon>
        <taxon>Nostocales</taxon>
        <taxon>Nostocaceae</taxon>
        <taxon>Nostoc</taxon>
    </lineage>
</organism>
<evidence type="ECO:0000256" key="1">
    <source>
        <dbReference type="ARBA" id="ARBA00011073"/>
    </source>
</evidence>
<name>A0ABR8K3Q0_9NOSO</name>
<dbReference type="Gene3D" id="3.40.50.200">
    <property type="entry name" value="Peptidase S8/S53 domain"/>
    <property type="match status" value="1"/>
</dbReference>
<dbReference type="InterPro" id="IPR034054">
    <property type="entry name" value="Pep_S8_PrcA"/>
</dbReference>
<evidence type="ECO:0000256" key="5">
    <source>
        <dbReference type="PROSITE-ProRule" id="PRU01240"/>
    </source>
</evidence>
<proteinExistence type="inferred from homology"/>
<dbReference type="InterPro" id="IPR023828">
    <property type="entry name" value="Peptidase_S8_Ser-AS"/>
</dbReference>
<keyword evidence="3 5" id="KW-0378">Hydrolase</keyword>
<dbReference type="PROSITE" id="PS00138">
    <property type="entry name" value="SUBTILASE_SER"/>
    <property type="match status" value="1"/>
</dbReference>
<evidence type="ECO:0000259" key="7">
    <source>
        <dbReference type="PROSITE" id="PS51829"/>
    </source>
</evidence>
<dbReference type="PROSITE" id="PS51829">
    <property type="entry name" value="P_HOMO_B"/>
    <property type="match status" value="1"/>
</dbReference>
<comment type="similarity">
    <text evidence="1 5 6">Belongs to the peptidase S8 family.</text>
</comment>
<dbReference type="InterPro" id="IPR008979">
    <property type="entry name" value="Galactose-bd-like_sf"/>
</dbReference>
<sequence>MVEVRYGGENGQRYELAISDEHIVVRTENRSPLIGQRPFEVAPVSIAARSILNQFELTARFRQAGVEILRAKVPTQGVALRDRARAILNEEPKVEFAGRVLVDPRSQEPVIYTENLFVKFDNRQDSAACEEVLGRYNLTIKRKLEYARNAYFVSAPANTGLAIFDIAERLLNEQSVELCHPELVRELRPRQAFPQQWHLKQTTINGKAIDAHANVEAAWKLSDGTGTIIAIIDDGVDLDHEEFRSSGKIVAPRDVTRKTNDPRPGNDDNHGTSCAGVACANGNFGASGVAPGAKLMPIRLASALGSQNEADGFVWAAQNGADVISCSWGPADGVWFEPNDPLHNQKVPLPDSTRLAIDFAINKGRNGKGCVVLFAAGNGNESVDNDGYASYQNVIAVAACNDYGTKSAYSDFGKAIWCAFPSNNGDASQTPGIWTTDRSGAVGYNSGNVNLGDTAGHYTNEFGGTSSACPGAAGVAALIIARNPNLRWDEVRDIIKRSCDRIDQVGGKYDANGRSPLYGYGRINALKAVELAKPNQPSPVGIFQAVQDVPIADLQTSKLPLAIANTNLIKSIKVTVDIEHTYIADLIVTLNPPAQTSVSPIILHDRLGGSSDNIKTTYDEVNTPKLAAFKGKNPQGTWTLEVQDKANLDTGKIRSFTIEIAF</sequence>
<dbReference type="EMBL" id="JACJTU010000002">
    <property type="protein sequence ID" value="MBD2732852.1"/>
    <property type="molecule type" value="Genomic_DNA"/>
</dbReference>
<reference evidence="8 9" key="1">
    <citation type="journal article" date="2020" name="ISME J.">
        <title>Comparative genomics reveals insights into cyanobacterial evolution and habitat adaptation.</title>
        <authorList>
            <person name="Chen M.Y."/>
            <person name="Teng W.K."/>
            <person name="Zhao L."/>
            <person name="Hu C.X."/>
            <person name="Zhou Y.K."/>
            <person name="Han B.P."/>
            <person name="Song L.R."/>
            <person name="Shu W.S."/>
        </authorList>
    </citation>
    <scope>NUCLEOTIDE SEQUENCE [LARGE SCALE GENOMIC DNA]</scope>
    <source>
        <strain evidence="8 9">FACHB-159</strain>
    </source>
</reference>
<gene>
    <name evidence="8" type="ORF">H6H03_02840</name>
</gene>
<comment type="caution">
    <text evidence="8">The sequence shown here is derived from an EMBL/GenBank/DDBJ whole genome shotgun (WGS) entry which is preliminary data.</text>
</comment>
<feature type="domain" description="P/Homo B" evidence="7">
    <location>
        <begin position="532"/>
        <end position="662"/>
    </location>
</feature>
<dbReference type="SUPFAM" id="SSF52743">
    <property type="entry name" value="Subtilisin-like"/>
    <property type="match status" value="1"/>
</dbReference>